<gene>
    <name evidence="7" type="primary">KAFR0H02160</name>
    <name evidence="7" type="ORF">KAFR_0H02160</name>
</gene>
<keyword evidence="8" id="KW-1185">Reference proteome</keyword>
<protein>
    <recommendedName>
        <fullName evidence="2 5">Proline dehydrogenase</fullName>
        <ecNumber evidence="2 5">1.5.5.2</ecNumber>
    </recommendedName>
</protein>
<dbReference type="OrthoDB" id="5464at2759"/>
<accession>H2AZ69</accession>
<dbReference type="GO" id="GO:0010133">
    <property type="term" value="P:L-proline catabolic process to L-glutamate"/>
    <property type="evidence" value="ECO:0007669"/>
    <property type="project" value="EnsemblFungi"/>
</dbReference>
<keyword evidence="3 5" id="KW-0560">Oxidoreductase</keyword>
<dbReference type="PANTHER" id="PTHR13914">
    <property type="entry name" value="PROLINE OXIDASE"/>
    <property type="match status" value="1"/>
</dbReference>
<dbReference type="InterPro" id="IPR002872">
    <property type="entry name" value="Proline_DH_dom"/>
</dbReference>
<dbReference type="InParanoid" id="H2AZ69"/>
<dbReference type="InterPro" id="IPR015659">
    <property type="entry name" value="Proline_oxidase"/>
</dbReference>
<dbReference type="FunFam" id="3.20.20.220:FF:000017">
    <property type="entry name" value="Proline dehydrogenase"/>
    <property type="match status" value="1"/>
</dbReference>
<comment type="similarity">
    <text evidence="1 5">Belongs to the proline oxidase family.</text>
</comment>
<evidence type="ECO:0000256" key="1">
    <source>
        <dbReference type="ARBA" id="ARBA00005869"/>
    </source>
</evidence>
<dbReference type="eggNOG" id="KOG0186">
    <property type="taxonomic scope" value="Eukaryota"/>
</dbReference>
<dbReference type="GO" id="GO:0071949">
    <property type="term" value="F:FAD binding"/>
    <property type="evidence" value="ECO:0007669"/>
    <property type="project" value="TreeGrafter"/>
</dbReference>
<keyword evidence="5" id="KW-0274">FAD</keyword>
<evidence type="ECO:0000313" key="8">
    <source>
        <dbReference type="Proteomes" id="UP000005220"/>
    </source>
</evidence>
<evidence type="ECO:0000256" key="2">
    <source>
        <dbReference type="ARBA" id="ARBA00012695"/>
    </source>
</evidence>
<keyword evidence="5" id="KW-0285">Flavoprotein</keyword>
<dbReference type="GeneID" id="13883415"/>
<dbReference type="InterPro" id="IPR029041">
    <property type="entry name" value="FAD-linked_oxidoreductase-like"/>
</dbReference>
<comment type="catalytic activity">
    <reaction evidence="5">
        <text>L-proline + a quinone = (S)-1-pyrroline-5-carboxylate + a quinol + H(+)</text>
        <dbReference type="Rhea" id="RHEA:23784"/>
        <dbReference type="ChEBI" id="CHEBI:15378"/>
        <dbReference type="ChEBI" id="CHEBI:17388"/>
        <dbReference type="ChEBI" id="CHEBI:24646"/>
        <dbReference type="ChEBI" id="CHEBI:60039"/>
        <dbReference type="ChEBI" id="CHEBI:132124"/>
        <dbReference type="EC" id="1.5.5.2"/>
    </reaction>
</comment>
<evidence type="ECO:0000259" key="6">
    <source>
        <dbReference type="Pfam" id="PF01619"/>
    </source>
</evidence>
<evidence type="ECO:0000256" key="3">
    <source>
        <dbReference type="ARBA" id="ARBA00023002"/>
    </source>
</evidence>
<dbReference type="PANTHER" id="PTHR13914:SF0">
    <property type="entry name" value="PROLINE DEHYDROGENASE 1, MITOCHONDRIAL"/>
    <property type="match status" value="1"/>
</dbReference>
<evidence type="ECO:0000256" key="5">
    <source>
        <dbReference type="RuleBase" id="RU364054"/>
    </source>
</evidence>
<dbReference type="Gene3D" id="3.20.20.220">
    <property type="match status" value="1"/>
</dbReference>
<dbReference type="FunCoup" id="H2AZ69">
    <property type="interactions" value="95"/>
</dbReference>
<proteinExistence type="inferred from homology"/>
<organism evidence="7 8">
    <name type="scientific">Kazachstania africana (strain ATCC 22294 / BCRC 22015 / CBS 2517 / CECT 1963 / NBRC 1671 / NRRL Y-8276)</name>
    <name type="common">Yeast</name>
    <name type="synonym">Kluyveromyces africanus</name>
    <dbReference type="NCBI Taxonomy" id="1071382"/>
    <lineage>
        <taxon>Eukaryota</taxon>
        <taxon>Fungi</taxon>
        <taxon>Dikarya</taxon>
        <taxon>Ascomycota</taxon>
        <taxon>Saccharomycotina</taxon>
        <taxon>Saccharomycetes</taxon>
        <taxon>Saccharomycetales</taxon>
        <taxon>Saccharomycetaceae</taxon>
        <taxon>Kazachstania</taxon>
    </lineage>
</organism>
<sequence>MKQRLLVPVLFSKNYRSYTCLKRLYVSKTNTKKNENASMTSSSDLYLYNRNFDAVRSIAGLNPPNSIEYLKSLSKGQLWSLTLISVATLNRSLLNFCIKMFPYVPVSILRLTISKVYCGGETFSEVVDCGKFLQKRGISNMMLSLTIENAEGSKKKPVNIDTIVDETINSIHNVLRPNFLSQLKPDLTNLNDIAPGYIALKPSALVENLNDAMLNFDPSNNENTKQLIANCCRITNEIYQLNKELYKKFPHRKAPFFLTTIDAEKFDLQFNGVYKLQRILFQKYNPTSFPLISCIGTWQLYLKDSETHLKNEMKLAQLGGYKLGVKLVRGAYIHSEPNRSEIIFSDKKETDDNYNNVMIDIINDMCLNTVNSVFGHLVIASHNYQSQLVASIFLKDYYLNNHLNANVIFAQLLGMGDNVTHELINYHNVKNIIKYVPWGPAIETKDYLLRRLQENGDAVRSDNGWPLLKSILMAVVK</sequence>
<keyword evidence="4 5" id="KW-0642">Proline metabolism</keyword>
<feature type="domain" description="Proline dehydrogenase" evidence="6">
    <location>
        <begin position="241"/>
        <end position="458"/>
    </location>
</feature>
<dbReference type="GO" id="GO:0004657">
    <property type="term" value="F:proline dehydrogenase activity"/>
    <property type="evidence" value="ECO:0007669"/>
    <property type="project" value="UniProtKB-EC"/>
</dbReference>
<comment type="function">
    <text evidence="5">Converts proline to delta-1-pyrroline-5-carboxylate.</text>
</comment>
<dbReference type="STRING" id="1071382.H2AZ69"/>
<dbReference type="GO" id="GO:0005739">
    <property type="term" value="C:mitochondrion"/>
    <property type="evidence" value="ECO:0007669"/>
    <property type="project" value="EnsemblFungi"/>
</dbReference>
<reference evidence="7 8" key="1">
    <citation type="journal article" date="2011" name="Proc. Natl. Acad. Sci. U.S.A.">
        <title>Evolutionary erosion of yeast sex chromosomes by mating-type switching accidents.</title>
        <authorList>
            <person name="Gordon J.L."/>
            <person name="Armisen D."/>
            <person name="Proux-Wera E."/>
            <person name="Oheigeartaigh S.S."/>
            <person name="Byrne K.P."/>
            <person name="Wolfe K.H."/>
        </authorList>
    </citation>
    <scope>NUCLEOTIDE SEQUENCE [LARGE SCALE GENOMIC DNA]</scope>
    <source>
        <strain evidence="8">ATCC 22294 / BCRC 22015 / CBS 2517 / CECT 1963 / NBRC 1671 / NRRL Y-8276</strain>
    </source>
</reference>
<dbReference type="RefSeq" id="XP_003958760.1">
    <property type="nucleotide sequence ID" value="XM_003958711.1"/>
</dbReference>
<dbReference type="KEGG" id="kaf:KAFR_0H02160"/>
<dbReference type="EMBL" id="HE650828">
    <property type="protein sequence ID" value="CCF59625.1"/>
    <property type="molecule type" value="Genomic_DNA"/>
</dbReference>
<dbReference type="Proteomes" id="UP000005220">
    <property type="component" value="Chromosome 8"/>
</dbReference>
<dbReference type="EC" id="1.5.5.2" evidence="2 5"/>
<dbReference type="Pfam" id="PF01619">
    <property type="entry name" value="Pro_dh"/>
    <property type="match status" value="1"/>
</dbReference>
<dbReference type="SUPFAM" id="SSF51730">
    <property type="entry name" value="FAD-linked oxidoreductase"/>
    <property type="match status" value="1"/>
</dbReference>
<evidence type="ECO:0000256" key="4">
    <source>
        <dbReference type="ARBA" id="ARBA00023062"/>
    </source>
</evidence>
<name>H2AZ69_KAZAF</name>
<comment type="cofactor">
    <cofactor evidence="5">
        <name>FAD</name>
        <dbReference type="ChEBI" id="CHEBI:57692"/>
    </cofactor>
</comment>
<dbReference type="HOGENOM" id="CLU_029274_0_0_1"/>
<dbReference type="AlphaFoldDB" id="H2AZ69"/>
<evidence type="ECO:0000313" key="7">
    <source>
        <dbReference type="EMBL" id="CCF59625.1"/>
    </source>
</evidence>